<dbReference type="Proteomes" id="UP000130752">
    <property type="component" value="Segment"/>
</dbReference>
<evidence type="ECO:0000313" key="1">
    <source>
        <dbReference type="EMBL" id="ABC55147.1"/>
    </source>
</evidence>
<dbReference type="RefSeq" id="YP_001096133.1">
    <property type="nucleotide sequence ID" value="NC_009127.1"/>
</dbReference>
<reference evidence="6 7" key="5">
    <citation type="journal article" date="2015" name="PLoS Pathog.">
        <title>Rational development of an attenuated recombinant cyprinid herpesvirus 3 vaccine using prokaryotic mutagenesis and in vivo bioluminescent imaging.</title>
        <authorList>
            <person name="Boutier M."/>
            <person name="Ronsmans M."/>
            <person name="Ouyang P."/>
            <person name="Fournier G."/>
            <person name="Reschner A."/>
            <person name="Rakus K."/>
            <person name="Wilkie G.S."/>
            <person name="Farnir F."/>
            <person name="Bayrou C."/>
            <person name="Lieffrig F."/>
            <person name="Li H."/>
            <person name="Desmecht D."/>
            <person name="Davison A.J."/>
            <person name="Vanderplasschen A."/>
        </authorList>
    </citation>
    <scope>NUCLEOTIDE SEQUENCE [LARGE SCALE GENOMIC DNA]</scope>
    <source>
        <strain evidence="4">FL</strain>
    </source>
</reference>
<reference evidence="6 7" key="3">
    <citation type="journal article" date="2008" name="J. Virol.">
        <title>Cloning of the koi herpesvirus genome as an infectious bacterial artificial chromosome demonstrates that disruption of the thymidine kinase locus induces partial attenuation in Cyprinus carpio koi.</title>
        <authorList>
            <person name="Costes B."/>
            <person name="Fournier G."/>
            <person name="Michel B."/>
            <person name="Delforge C."/>
            <person name="Raj V.S."/>
            <person name="Dewals B."/>
            <person name="Gillet L."/>
            <person name="Drion P."/>
            <person name="Body A."/>
            <person name="Schynts F."/>
            <person name="Lieffrig F."/>
            <person name="Vanderplasschen A."/>
        </authorList>
    </citation>
    <scope>NUCLEOTIDE SEQUENCE [LARGE SCALE GENOMIC DNA]</scope>
    <source>
        <strain evidence="4">FL</strain>
    </source>
</reference>
<dbReference type="SUPFAM" id="SSF52141">
    <property type="entry name" value="Uracil-DNA glycosylase-like"/>
    <property type="match status" value="1"/>
</dbReference>
<reference evidence="5 8" key="1">
    <citation type="journal article" date="2007" name="J. Virol.">
        <title>Genome sequences of three koi herpesvirus isolates representing the expanding distribution of an emerging disease threatening koi and common carp worldwide.</title>
        <authorList>
            <person name="Aoki T."/>
            <person name="Hirono I."/>
            <person name="Kurokawa K."/>
            <person name="Fukuda H."/>
            <person name="Nahary R."/>
            <person name="Eldar A."/>
            <person name="Davison A.J."/>
            <person name="Waltzek T.B."/>
            <person name="Bercovier H."/>
            <person name="Hedrick R.P."/>
        </authorList>
    </citation>
    <scope>NUCLEOTIDE SEQUENCE [LARGE SCALE GENOMIC DNA]</scope>
    <source>
        <strain evidence="1">KHV-I</strain>
        <strain evidence="2 8">KHV-U</strain>
    </source>
</reference>
<dbReference type="EC" id="3.2.2.27" evidence="2"/>
<evidence type="ECO:0000313" key="9">
    <source>
        <dbReference type="Proteomes" id="UP000160099"/>
    </source>
</evidence>
<evidence type="ECO:0000313" key="5">
    <source>
        <dbReference type="Proteomes" id="UP000106924"/>
    </source>
</evidence>
<sequence length="321" mass="36458">MAVPILMMQVDSAVAHPSSPTVATTVDHVQIQQTLTRLEIRQRFRGERVDIGIDTEDIDHLKINHEISALKREIRREQFNNEDDGPPPPEPEDETVFELVSALPRGRGSWHEFFLRELGKAYTVELLDLLRERRDRLTPRRLCDVLRAFSFFKSPRQVRVLLLGNKALKWKGYNGMGFGTEERSDSYQLTNLRKELGGDYDPTLESWAKQGVLCLSVGLTCAGEEDHSEAWAKLVEAAVAKCLSANKQLQSIAIGYDARKLFNTAVATLTGSLSKEQCVFTTDYLYRSDFIASRVFAHTNTQLQQHKIPQVQWTLDTAEPR</sequence>
<dbReference type="GO" id="GO:0004844">
    <property type="term" value="F:uracil DNA N-glycosylase activity"/>
    <property type="evidence" value="ECO:0007669"/>
    <property type="project" value="UniProtKB-EC"/>
</dbReference>
<dbReference type="KEGG" id="vg:11266428"/>
<dbReference type="EMBL" id="DQ177346">
    <property type="protein sequence ID" value="ABC55147.1"/>
    <property type="molecule type" value="Genomic_DNA"/>
</dbReference>
<reference evidence="2" key="2">
    <citation type="submission" date="2007-03" db="EMBL/GenBank/DDBJ databases">
        <title>Comparative genomics of carp herpesviruses.</title>
        <authorList>
            <person name="Davison A.J."/>
            <person name="Kurobe T."/>
            <person name="Gatherer D."/>
            <person name="Cunningham C."/>
            <person name="Waltzek T.B."/>
            <person name="Korf I."/>
            <person name="Fukuda H."/>
            <person name="Hedrick R.P."/>
        </authorList>
    </citation>
    <scope>NUCLEOTIDE SEQUENCE</scope>
    <source>
        <strain evidence="2">KHV-U</strain>
    </source>
</reference>
<dbReference type="OrthoDB" id="10543at10239"/>
<dbReference type="CDD" id="cd19371">
    <property type="entry name" value="UDG-F1-like"/>
    <property type="match status" value="1"/>
</dbReference>
<dbReference type="GeneID" id="11266428"/>
<dbReference type="Gene3D" id="3.40.470.10">
    <property type="entry name" value="Uracil-DNA glycosylase-like domain"/>
    <property type="match status" value="1"/>
</dbReference>
<evidence type="ECO:0000313" key="6">
    <source>
        <dbReference type="Proteomes" id="UP000128453"/>
    </source>
</evidence>
<dbReference type="Proteomes" id="UP000156776">
    <property type="component" value="Segment"/>
</dbReference>
<reference evidence="3 9" key="6">
    <citation type="journal article" date="2015" name="Vet. Microbiol.">
        <title>Whole-genome sequence of a novel Chinese cyprinid herpesvirus 3 isolate reveals the existence of a distinct European genotype in East Asia.</title>
        <authorList>
            <person name="Li W."/>
            <person name="Lee X."/>
            <person name="Weng S."/>
            <person name="He J."/>
            <person name="Dong C."/>
        </authorList>
    </citation>
    <scope>NUCLEOTIDE SEQUENCE [LARGE SCALE GENOMIC DNA]</scope>
    <source>
        <strain evidence="3">KHV-GZ11</strain>
    </source>
</reference>
<name>A3QMR6_CYHV3</name>
<dbReference type="Proteomes" id="UP000128453">
    <property type="component" value="Segment"/>
</dbReference>
<dbReference type="Proteomes" id="UP000106924">
    <property type="component" value="Segment"/>
</dbReference>
<evidence type="ECO:0000313" key="8">
    <source>
        <dbReference type="Proteomes" id="UP000156776"/>
    </source>
</evidence>
<dbReference type="EMBL" id="DQ657948">
    <property type="protein sequence ID" value="ABG42925.1"/>
    <property type="molecule type" value="Genomic_DNA"/>
</dbReference>
<dbReference type="GO" id="GO:0097510">
    <property type="term" value="P:base-excision repair, AP site formation via deaminated base removal"/>
    <property type="evidence" value="ECO:0007669"/>
    <property type="project" value="TreeGrafter"/>
</dbReference>
<keyword evidence="2" id="KW-0378">Hydrolase</keyword>
<protein>
    <submittedName>
        <fullName evidence="3">ORF98R</fullName>
    </submittedName>
    <submittedName>
        <fullName evidence="2">Uracil-DNA glycosylase</fullName>
        <ecNumber evidence="2">3.2.2.27</ecNumber>
    </submittedName>
</protein>
<evidence type="ECO:0000313" key="4">
    <source>
        <dbReference type="EMBL" id="AJP55586.1"/>
    </source>
</evidence>
<evidence type="ECO:0000313" key="3">
    <source>
        <dbReference type="EMBL" id="AIC32453.1"/>
    </source>
</evidence>
<dbReference type="PANTHER" id="PTHR11264">
    <property type="entry name" value="URACIL-DNA GLYCOSYLASE"/>
    <property type="match status" value="1"/>
</dbReference>
<dbReference type="InterPro" id="IPR036895">
    <property type="entry name" value="Uracil-DNA_glycosylase-like_sf"/>
</dbReference>
<dbReference type="EMBL" id="KP343684">
    <property type="protein sequence ID" value="AJP55741.1"/>
    <property type="molecule type" value="Genomic_DNA"/>
</dbReference>
<gene>
    <name evidence="3" type="ORF">CyHV3-GZ_ORF98R</name>
    <name evidence="2" type="ORF">CyHV3_ORF98</name>
</gene>
<dbReference type="EMBL" id="KP343683">
    <property type="protein sequence ID" value="AJP55586.1"/>
    <property type="molecule type" value="Genomic_DNA"/>
</dbReference>
<accession>A3QMR6</accession>
<organism evidence="1 5">
    <name type="scientific">Cyprinid herpesvirus 3</name>
    <name type="common">CyHV-3</name>
    <dbReference type="NCBI Taxonomy" id="180230"/>
    <lineage>
        <taxon>Viruses</taxon>
        <taxon>Duplodnaviria</taxon>
        <taxon>Heunggongvirae</taxon>
        <taxon>Peploviricota</taxon>
        <taxon>Herviviricetes</taxon>
        <taxon>Herpesvirales</taxon>
        <taxon>Alloherpesviridae</taxon>
        <taxon>Cyvirus</taxon>
        <taxon>Cyvirus cyprinidallo3</taxon>
    </lineage>
</organism>
<keyword evidence="8" id="KW-1185">Reference proteome</keyword>
<dbReference type="EMBL" id="KJ627438">
    <property type="protein sequence ID" value="AIC32453.1"/>
    <property type="molecule type" value="Genomic_DNA"/>
</dbReference>
<evidence type="ECO:0000313" key="7">
    <source>
        <dbReference type="Proteomes" id="UP000130752"/>
    </source>
</evidence>
<dbReference type="Proteomes" id="UP000160099">
    <property type="component" value="Segment"/>
</dbReference>
<dbReference type="PANTHER" id="PTHR11264:SF0">
    <property type="entry name" value="URACIL-DNA GLYCOSYLASE"/>
    <property type="match status" value="1"/>
</dbReference>
<reference evidence="6 7" key="4">
    <citation type="journal article" date="2009" name="J. Virol.">
        <title>The major portal of entry of koi herpesvirus in Cyprinus carpio is the skin.</title>
        <authorList>
            <person name="Costes B."/>
            <person name="Raj V.S."/>
            <person name="Michel B."/>
            <person name="Fournier G."/>
            <person name="Thirion M."/>
            <person name="Gillet L."/>
            <person name="Mast J."/>
            <person name="Lieffrig F."/>
            <person name="Bremont M."/>
            <person name="Vanderplasschen A."/>
        </authorList>
    </citation>
    <scope>NUCLEOTIDE SEQUENCE [LARGE SCALE GENOMIC DNA]</scope>
    <source>
        <strain evidence="4">FL</strain>
    </source>
</reference>
<evidence type="ECO:0000313" key="2">
    <source>
        <dbReference type="EMBL" id="ABG42925.1"/>
    </source>
</evidence>
<dbReference type="InterPro" id="IPR002043">
    <property type="entry name" value="UDG_fam1"/>
</dbReference>
<proteinExistence type="predicted"/>
<keyword evidence="2" id="KW-0326">Glycosidase</keyword>